<dbReference type="PROSITE" id="PS51444">
    <property type="entry name" value="FH2"/>
    <property type="match status" value="1"/>
</dbReference>
<keyword evidence="12" id="KW-0564">Palmitate</keyword>
<evidence type="ECO:0000256" key="7">
    <source>
        <dbReference type="ARBA" id="ARBA00022692"/>
    </source>
</evidence>
<accession>A0A8K1LNT3</accession>
<evidence type="ECO:0000256" key="2">
    <source>
        <dbReference type="ARBA" id="ARBA00004651"/>
    </source>
</evidence>
<evidence type="ECO:0000256" key="12">
    <source>
        <dbReference type="ARBA" id="ARBA00023139"/>
    </source>
</evidence>
<keyword evidence="14 16" id="KW-0012">Acyltransferase</keyword>
<feature type="transmembrane region" description="Helical" evidence="16">
    <location>
        <begin position="358"/>
        <end position="384"/>
    </location>
</feature>
<evidence type="ECO:0000256" key="8">
    <source>
        <dbReference type="ARBA" id="ARBA00022824"/>
    </source>
</evidence>
<dbReference type="Gene3D" id="1.20.58.2220">
    <property type="entry name" value="Formin, FH2 domain"/>
    <property type="match status" value="1"/>
</dbReference>
<keyword evidence="9 16" id="KW-1133">Transmembrane helix</keyword>
<keyword evidence="6 16" id="KW-0808">Transferase</keyword>
<gene>
    <name evidence="18" type="ORF">HGM15179_005916</name>
</gene>
<dbReference type="PANTHER" id="PTHR22883">
    <property type="entry name" value="ZINC FINGER DHHC DOMAIN CONTAINING PROTEIN"/>
    <property type="match status" value="1"/>
</dbReference>
<dbReference type="GO" id="GO:0005789">
    <property type="term" value="C:endoplasmic reticulum membrane"/>
    <property type="evidence" value="ECO:0007669"/>
    <property type="project" value="UniProtKB-SubCell"/>
</dbReference>
<feature type="transmembrane region" description="Helical" evidence="16">
    <location>
        <begin position="178"/>
        <end position="204"/>
    </location>
</feature>
<keyword evidence="7 16" id="KW-0812">Transmembrane</keyword>
<dbReference type="InterPro" id="IPR001594">
    <property type="entry name" value="Palmitoyltrfase_DHHC"/>
</dbReference>
<evidence type="ECO:0000256" key="1">
    <source>
        <dbReference type="ARBA" id="ARBA00004477"/>
    </source>
</evidence>
<dbReference type="Proteomes" id="UP000796761">
    <property type="component" value="Unassembled WGS sequence"/>
</dbReference>
<keyword evidence="8" id="KW-0256">Endoplasmic reticulum</keyword>
<evidence type="ECO:0000313" key="19">
    <source>
        <dbReference type="Proteomes" id="UP000796761"/>
    </source>
</evidence>
<name>A0A8K1LNT3_9PASS</name>
<comment type="caution">
    <text evidence="18">The sequence shown here is derived from an EMBL/GenBank/DDBJ whole genome shotgun (WGS) entry which is preliminary data.</text>
</comment>
<comment type="catalytic activity">
    <reaction evidence="15">
        <text>L-cysteinyl-[protein] + hexadecanoyl-CoA = S-hexadecanoyl-L-cysteinyl-[protein] + CoA</text>
        <dbReference type="Rhea" id="RHEA:36683"/>
        <dbReference type="Rhea" id="RHEA-COMP:10131"/>
        <dbReference type="Rhea" id="RHEA-COMP:11032"/>
        <dbReference type="ChEBI" id="CHEBI:29950"/>
        <dbReference type="ChEBI" id="CHEBI:57287"/>
        <dbReference type="ChEBI" id="CHEBI:57379"/>
        <dbReference type="ChEBI" id="CHEBI:74151"/>
        <dbReference type="EC" id="2.3.1.225"/>
    </reaction>
    <physiologicalReaction direction="left-to-right" evidence="15">
        <dbReference type="Rhea" id="RHEA:36684"/>
    </physiologicalReaction>
</comment>
<evidence type="ECO:0000256" key="9">
    <source>
        <dbReference type="ARBA" id="ARBA00022989"/>
    </source>
</evidence>
<protein>
    <recommendedName>
        <fullName evidence="16">Palmitoyltransferase</fullName>
        <ecNumber evidence="16">2.3.1.225</ecNumber>
    </recommendedName>
</protein>
<evidence type="ECO:0000256" key="11">
    <source>
        <dbReference type="ARBA" id="ARBA00023136"/>
    </source>
</evidence>
<dbReference type="Pfam" id="PF02181">
    <property type="entry name" value="FH2"/>
    <property type="match status" value="1"/>
</dbReference>
<dbReference type="PANTHER" id="PTHR22883:SF466">
    <property type="entry name" value="PALMITOYLTRANSFERASE ZDHHC4"/>
    <property type="match status" value="1"/>
</dbReference>
<comment type="domain">
    <text evidence="16">The DHHC domain is required for palmitoyltransferase activity.</text>
</comment>
<dbReference type="InterPro" id="IPR042201">
    <property type="entry name" value="FH2_Formin_sf"/>
</dbReference>
<evidence type="ECO:0000256" key="6">
    <source>
        <dbReference type="ARBA" id="ARBA00022679"/>
    </source>
</evidence>
<dbReference type="GO" id="GO:0000139">
    <property type="term" value="C:Golgi membrane"/>
    <property type="evidence" value="ECO:0007669"/>
    <property type="project" value="UniProtKB-SubCell"/>
</dbReference>
<evidence type="ECO:0000256" key="14">
    <source>
        <dbReference type="ARBA" id="ARBA00023315"/>
    </source>
</evidence>
<dbReference type="GO" id="GO:0005886">
    <property type="term" value="C:plasma membrane"/>
    <property type="evidence" value="ECO:0007669"/>
    <property type="project" value="UniProtKB-SubCell"/>
</dbReference>
<evidence type="ECO:0000256" key="3">
    <source>
        <dbReference type="ARBA" id="ARBA00004653"/>
    </source>
</evidence>
<evidence type="ECO:0000256" key="5">
    <source>
        <dbReference type="ARBA" id="ARBA00022475"/>
    </source>
</evidence>
<keyword evidence="13" id="KW-0449">Lipoprotein</keyword>
<dbReference type="EC" id="2.3.1.225" evidence="16"/>
<keyword evidence="10" id="KW-0333">Golgi apparatus</keyword>
<evidence type="ECO:0000256" key="4">
    <source>
        <dbReference type="ARBA" id="ARBA00008574"/>
    </source>
</evidence>
<comment type="similarity">
    <text evidence="4 16">Belongs to the DHHC palmitoyltransferase family.</text>
</comment>
<organism evidence="18 19">
    <name type="scientific">Zosterops borbonicus</name>
    <dbReference type="NCBI Taxonomy" id="364589"/>
    <lineage>
        <taxon>Eukaryota</taxon>
        <taxon>Metazoa</taxon>
        <taxon>Chordata</taxon>
        <taxon>Craniata</taxon>
        <taxon>Vertebrata</taxon>
        <taxon>Euteleostomi</taxon>
        <taxon>Archelosauria</taxon>
        <taxon>Archosauria</taxon>
        <taxon>Dinosauria</taxon>
        <taxon>Saurischia</taxon>
        <taxon>Theropoda</taxon>
        <taxon>Coelurosauria</taxon>
        <taxon>Aves</taxon>
        <taxon>Neognathae</taxon>
        <taxon>Neoaves</taxon>
        <taxon>Telluraves</taxon>
        <taxon>Australaves</taxon>
        <taxon>Passeriformes</taxon>
        <taxon>Sylvioidea</taxon>
        <taxon>Zosteropidae</taxon>
        <taxon>Zosterops</taxon>
    </lineage>
</organism>
<keyword evidence="5" id="KW-1003">Cell membrane</keyword>
<dbReference type="InterPro" id="IPR039859">
    <property type="entry name" value="PFA4/ZDH16/20/ERF2-like"/>
</dbReference>
<dbReference type="Pfam" id="PF01529">
    <property type="entry name" value="DHHC"/>
    <property type="match status" value="1"/>
</dbReference>
<feature type="transmembrane region" description="Helical" evidence="16">
    <location>
        <begin position="74"/>
        <end position="95"/>
    </location>
</feature>
<proteinExistence type="inferred from homology"/>
<feature type="transmembrane region" description="Helical" evidence="16">
    <location>
        <begin position="296"/>
        <end position="323"/>
    </location>
</feature>
<dbReference type="OrthoDB" id="331948at2759"/>
<dbReference type="PROSITE" id="PS50216">
    <property type="entry name" value="DHHC"/>
    <property type="match status" value="1"/>
</dbReference>
<evidence type="ECO:0000256" key="10">
    <source>
        <dbReference type="ARBA" id="ARBA00023034"/>
    </source>
</evidence>
<evidence type="ECO:0000256" key="16">
    <source>
        <dbReference type="RuleBase" id="RU079119"/>
    </source>
</evidence>
<evidence type="ECO:0000256" key="13">
    <source>
        <dbReference type="ARBA" id="ARBA00023288"/>
    </source>
</evidence>
<keyword evidence="11 16" id="KW-0472">Membrane</keyword>
<dbReference type="EMBL" id="SWJQ01000131">
    <property type="protein sequence ID" value="TRZ21155.1"/>
    <property type="molecule type" value="Genomic_DNA"/>
</dbReference>
<dbReference type="GO" id="GO:0019706">
    <property type="term" value="F:protein-cysteine S-palmitoyltransferase activity"/>
    <property type="evidence" value="ECO:0007669"/>
    <property type="project" value="UniProtKB-EC"/>
</dbReference>
<feature type="transmembrane region" description="Helical" evidence="16">
    <location>
        <begin position="139"/>
        <end position="158"/>
    </location>
</feature>
<dbReference type="SUPFAM" id="SSF101447">
    <property type="entry name" value="Formin homology 2 domain (FH2 domain)"/>
    <property type="match status" value="1"/>
</dbReference>
<evidence type="ECO:0000313" key="18">
    <source>
        <dbReference type="EMBL" id="TRZ21155.1"/>
    </source>
</evidence>
<sequence>MGNYLNNGQPKTSKTTGFKINFLTELNTTKTVDGKSTFLHILAKSLSQHFPELLGFAKDLPTVPLAAKGLGMDFLTLFLIYLCFVLAVTALLCLCSGRRESFLTRSVNRASQVLSLVVPTQLQRVTHQALHRLFHTRSCLFVVLHIALQAAVFGEYTWEVFVYCWELQFHLLPLLLPYLLLAGNLGCFLLCSRANPGNIVLVLFENRKKKCDKSHFLVLFLVSFAGRVTKSNAASLVKVYAYDGVLFQRGLVCPTCTVEKPARSKHCSVCGTCVHRFDHHCVWVNNCIGACNAGVFLLYLLSLTATAGAVAAVTSAFLIQVLLLSNIMHGTYLDAQGQEQPVEIPFLVQHLFLTFPRIVFMLGFVILLTLVLGGYSCFSLYLALTNQTTNEWCKSRRFGGSPHLPSEPCDRPVVYKNIYSKGIWRNLKEIFNPPTVLVRKKKT</sequence>
<evidence type="ECO:0000259" key="17">
    <source>
        <dbReference type="PROSITE" id="PS51444"/>
    </source>
</evidence>
<comment type="subcellular location">
    <subcellularLocation>
        <location evidence="2">Cell membrane</location>
        <topology evidence="2">Multi-pass membrane protein</topology>
    </subcellularLocation>
    <subcellularLocation>
        <location evidence="1">Endoplasmic reticulum membrane</location>
        <topology evidence="1">Multi-pass membrane protein</topology>
    </subcellularLocation>
    <subcellularLocation>
        <location evidence="3">Golgi apparatus membrane</location>
        <topology evidence="3">Multi-pass membrane protein</topology>
    </subcellularLocation>
</comment>
<dbReference type="GO" id="GO:0006612">
    <property type="term" value="P:protein targeting to membrane"/>
    <property type="evidence" value="ECO:0007669"/>
    <property type="project" value="TreeGrafter"/>
</dbReference>
<evidence type="ECO:0000256" key="15">
    <source>
        <dbReference type="ARBA" id="ARBA00047790"/>
    </source>
</evidence>
<dbReference type="AlphaFoldDB" id="A0A8K1LNT3"/>
<reference evidence="18" key="1">
    <citation type="submission" date="2019-04" db="EMBL/GenBank/DDBJ databases">
        <title>Genome assembly of Zosterops borbonicus 15179.</title>
        <authorList>
            <person name="Leroy T."/>
            <person name="Anselmetti Y."/>
            <person name="Tilak M.-K."/>
            <person name="Nabholz B."/>
        </authorList>
    </citation>
    <scope>NUCLEOTIDE SEQUENCE</scope>
    <source>
        <strain evidence="18">HGM_15179</strain>
        <tissue evidence="18">Muscle</tissue>
    </source>
</reference>
<keyword evidence="19" id="KW-1185">Reference proteome</keyword>
<dbReference type="InterPro" id="IPR015425">
    <property type="entry name" value="FH2_Formin"/>
</dbReference>
<feature type="domain" description="FH2" evidence="17">
    <location>
        <begin position="1"/>
        <end position="170"/>
    </location>
</feature>